<dbReference type="PROSITE" id="PS00530">
    <property type="entry name" value="RNASE_T2_1"/>
    <property type="match status" value="1"/>
</dbReference>
<feature type="chain" id="PRO_5002636963" evidence="3">
    <location>
        <begin position="22"/>
        <end position="323"/>
    </location>
</feature>
<evidence type="ECO:0000313" key="4">
    <source>
        <dbReference type="EMBL" id="ABM01679.1"/>
    </source>
</evidence>
<keyword evidence="3" id="KW-0732">Signal</keyword>
<dbReference type="GO" id="GO:0003723">
    <property type="term" value="F:RNA binding"/>
    <property type="evidence" value="ECO:0007669"/>
    <property type="project" value="InterPro"/>
</dbReference>
<organism evidence="4 5">
    <name type="scientific">Shewanella amazonensis (strain ATCC BAA-1098 / SB2B)</name>
    <dbReference type="NCBI Taxonomy" id="326297"/>
    <lineage>
        <taxon>Bacteria</taxon>
        <taxon>Pseudomonadati</taxon>
        <taxon>Pseudomonadota</taxon>
        <taxon>Gammaproteobacteria</taxon>
        <taxon>Alteromonadales</taxon>
        <taxon>Shewanellaceae</taxon>
        <taxon>Shewanella</taxon>
    </lineage>
</organism>
<dbReference type="PANTHER" id="PTHR11240:SF22">
    <property type="entry name" value="RIBONUCLEASE T2"/>
    <property type="match status" value="1"/>
</dbReference>
<dbReference type="SUPFAM" id="SSF55895">
    <property type="entry name" value="Ribonuclease Rh-like"/>
    <property type="match status" value="1"/>
</dbReference>
<evidence type="ECO:0000256" key="3">
    <source>
        <dbReference type="SAM" id="SignalP"/>
    </source>
</evidence>
<evidence type="ECO:0000256" key="2">
    <source>
        <dbReference type="RuleBase" id="RU004328"/>
    </source>
</evidence>
<dbReference type="GO" id="GO:0033897">
    <property type="term" value="F:ribonuclease T2 activity"/>
    <property type="evidence" value="ECO:0007669"/>
    <property type="project" value="InterPro"/>
</dbReference>
<dbReference type="RefSeq" id="WP_011761582.1">
    <property type="nucleotide sequence ID" value="NC_008700.1"/>
</dbReference>
<gene>
    <name evidence="4" type="ordered locus">Sama_3476</name>
</gene>
<reference evidence="4 5" key="1">
    <citation type="submission" date="2006-12" db="EMBL/GenBank/DDBJ databases">
        <title>Complete sequence of Shewanella amazonensis SB2B.</title>
        <authorList>
            <consortium name="US DOE Joint Genome Institute"/>
            <person name="Copeland A."/>
            <person name="Lucas S."/>
            <person name="Lapidus A."/>
            <person name="Barry K."/>
            <person name="Detter J.C."/>
            <person name="Glavina del Rio T."/>
            <person name="Hammon N."/>
            <person name="Israni S."/>
            <person name="Dalin E."/>
            <person name="Tice H."/>
            <person name="Pitluck S."/>
            <person name="Munk A.C."/>
            <person name="Brettin T."/>
            <person name="Bruce D."/>
            <person name="Han C."/>
            <person name="Tapia R."/>
            <person name="Gilna P."/>
            <person name="Schmutz J."/>
            <person name="Larimer F."/>
            <person name="Land M."/>
            <person name="Hauser L."/>
            <person name="Kyrpides N."/>
            <person name="Mikhailova N."/>
            <person name="Fredrickson J."/>
            <person name="Richardson P."/>
        </authorList>
    </citation>
    <scope>NUCLEOTIDE SEQUENCE [LARGE SCALE GENOMIC DNA]</scope>
    <source>
        <strain evidence="5">ATCC BAA-1098 / SB2B</strain>
    </source>
</reference>
<dbReference type="eggNOG" id="COG3719">
    <property type="taxonomic scope" value="Bacteria"/>
</dbReference>
<dbReference type="EMBL" id="CP000507">
    <property type="protein sequence ID" value="ABM01679.1"/>
    <property type="molecule type" value="Genomic_DNA"/>
</dbReference>
<protein>
    <submittedName>
        <fullName evidence="4">Ribonuclease, T2 family</fullName>
    </submittedName>
</protein>
<dbReference type="Gene3D" id="3.90.730.10">
    <property type="entry name" value="Ribonuclease T2-like"/>
    <property type="match status" value="1"/>
</dbReference>
<dbReference type="InterPro" id="IPR033130">
    <property type="entry name" value="RNase_T2_His_AS_2"/>
</dbReference>
<dbReference type="PROSITE" id="PS00531">
    <property type="entry name" value="RNASE_T2_2"/>
    <property type="match status" value="1"/>
</dbReference>
<dbReference type="GO" id="GO:0006401">
    <property type="term" value="P:RNA catabolic process"/>
    <property type="evidence" value="ECO:0007669"/>
    <property type="project" value="TreeGrafter"/>
</dbReference>
<dbReference type="InterPro" id="IPR018188">
    <property type="entry name" value="RNase_T2_His_AS_1"/>
</dbReference>
<dbReference type="Pfam" id="PF00445">
    <property type="entry name" value="Ribonuclease_T2"/>
    <property type="match status" value="1"/>
</dbReference>
<sequence length="323" mass="35480">MTFFLRLLPLLIGVLSLPVAADTFVAKQSCPLYQSKNKLTNPNEVMTVPGQAYPVLELLGNPKRPDWVRVTTAALESPERWVAAKCGNLESHPAKEAPARCDISGEQDSHVLALSWQGAFCELFGKGKPECKALDDTATSTRWLSLTLHGLWPNKSACGTDYGFCGEVKHKAKGFCKYPDIALSDAARDKLALVMPSADFGSCLEKHQWWKHGSCQQMHADQYFIEASRLTGLVNESRMAKLLADSSGKMQSTATLRQAFTDEFGKQSAKRISFHCSRGLLTEIRLSLPATLDASLELKHLLARQAPELRDSCPASFLVDVPG</sequence>
<dbReference type="InterPro" id="IPR001568">
    <property type="entry name" value="RNase_T2-like"/>
</dbReference>
<dbReference type="STRING" id="326297.Sama_3476"/>
<evidence type="ECO:0000313" key="5">
    <source>
        <dbReference type="Proteomes" id="UP000009175"/>
    </source>
</evidence>
<dbReference type="InterPro" id="IPR036430">
    <property type="entry name" value="RNase_T2-like_sf"/>
</dbReference>
<name>A1SBC2_SHEAM</name>
<dbReference type="HOGENOM" id="CLU_066430_0_0_6"/>
<feature type="signal peptide" evidence="3">
    <location>
        <begin position="1"/>
        <end position="21"/>
    </location>
</feature>
<dbReference type="KEGG" id="saz:Sama_3476"/>
<accession>A1SBC2</accession>
<keyword evidence="5" id="KW-1185">Reference proteome</keyword>
<dbReference type="PANTHER" id="PTHR11240">
    <property type="entry name" value="RIBONUCLEASE T2"/>
    <property type="match status" value="1"/>
</dbReference>
<evidence type="ECO:0000256" key="1">
    <source>
        <dbReference type="ARBA" id="ARBA00007469"/>
    </source>
</evidence>
<comment type="similarity">
    <text evidence="1 2">Belongs to the RNase T2 family.</text>
</comment>
<proteinExistence type="inferred from homology"/>
<dbReference type="AlphaFoldDB" id="A1SBC2"/>
<dbReference type="Proteomes" id="UP000009175">
    <property type="component" value="Chromosome"/>
</dbReference>